<sequence>MRITITTKMVCLPVFESTDEYDINDELYAVVDRIKRRHGSTISHIRLWKTKVEPTTILRDLLKPLSSIFGDGEKGCESSSAHCIYYDFSPEEGKCAILNAK</sequence>
<evidence type="ECO:0000313" key="2">
    <source>
        <dbReference type="Proteomes" id="UP000674143"/>
    </source>
</evidence>
<comment type="caution">
    <text evidence="1">The sequence shown here is derived from an EMBL/GenBank/DDBJ whole genome shotgun (WGS) entry which is preliminary data.</text>
</comment>
<dbReference type="GeneID" id="92358671"/>
<evidence type="ECO:0000313" key="1">
    <source>
        <dbReference type="EMBL" id="KAG5470023.1"/>
    </source>
</evidence>
<dbReference type="RefSeq" id="XP_067060289.1">
    <property type="nucleotide sequence ID" value="XM_067204737.1"/>
</dbReference>
<dbReference type="Proteomes" id="UP000674143">
    <property type="component" value="Unassembled WGS sequence"/>
</dbReference>
<proteinExistence type="predicted"/>
<protein>
    <submittedName>
        <fullName evidence="1">Uncharacterized protein</fullName>
    </submittedName>
</protein>
<gene>
    <name evidence="1" type="ORF">LSCM4_02714</name>
</gene>
<dbReference type="AlphaFoldDB" id="A0A836H4T6"/>
<keyword evidence="2" id="KW-1185">Reference proteome</keyword>
<organism evidence="1 2">
    <name type="scientific">Leishmania orientalis</name>
    <dbReference type="NCBI Taxonomy" id="2249476"/>
    <lineage>
        <taxon>Eukaryota</taxon>
        <taxon>Discoba</taxon>
        <taxon>Euglenozoa</taxon>
        <taxon>Kinetoplastea</taxon>
        <taxon>Metakinetoplastina</taxon>
        <taxon>Trypanosomatida</taxon>
        <taxon>Trypanosomatidae</taxon>
        <taxon>Leishmaniinae</taxon>
        <taxon>Leishmania</taxon>
    </lineage>
</organism>
<dbReference type="EMBL" id="JAFHLR010000032">
    <property type="protein sequence ID" value="KAG5470023.1"/>
    <property type="molecule type" value="Genomic_DNA"/>
</dbReference>
<accession>A0A836H4T6</accession>
<name>A0A836H4T6_9TRYP</name>
<reference evidence="2" key="2">
    <citation type="journal article" date="2021" name="Sci. Data">
        <title>Chromosome-scale genome sequencing, assembly and annotation of six genomes from subfamily Leishmaniinae.</title>
        <authorList>
            <person name="Almutairi H."/>
            <person name="Urbaniak M.D."/>
            <person name="Bates M.D."/>
            <person name="Jariyapan N."/>
            <person name="Kwakye-Nuako G."/>
            <person name="Thomaz Soccol V."/>
            <person name="Al-Salem W.S."/>
            <person name="Dillon R.J."/>
            <person name="Bates P.A."/>
            <person name="Gatherer D."/>
        </authorList>
    </citation>
    <scope>NUCLEOTIDE SEQUENCE [LARGE SCALE GENOMIC DNA]</scope>
</reference>
<reference evidence="2" key="1">
    <citation type="journal article" date="2021" name="Microbiol. Resour. Announc.">
        <title>LGAAP: Leishmaniinae Genome Assembly and Annotation Pipeline.</title>
        <authorList>
            <person name="Almutairi H."/>
            <person name="Urbaniak M.D."/>
            <person name="Bates M.D."/>
            <person name="Jariyapan N."/>
            <person name="Kwakye-Nuako G."/>
            <person name="Thomaz-Soccol V."/>
            <person name="Al-Salem W.S."/>
            <person name="Dillon R.J."/>
            <person name="Bates P.A."/>
            <person name="Gatherer D."/>
        </authorList>
    </citation>
    <scope>NUCLEOTIDE SEQUENCE [LARGE SCALE GENOMIC DNA]</scope>
</reference>
<dbReference type="KEGG" id="loi:92358671"/>